<dbReference type="Proteomes" id="UP001501475">
    <property type="component" value="Unassembled WGS sequence"/>
</dbReference>
<dbReference type="PANTHER" id="PTHR11808">
    <property type="entry name" value="TRANS-SULFURATION ENZYME FAMILY MEMBER"/>
    <property type="match status" value="1"/>
</dbReference>
<dbReference type="GO" id="GO:0016740">
    <property type="term" value="F:transferase activity"/>
    <property type="evidence" value="ECO:0007669"/>
    <property type="project" value="UniProtKB-KW"/>
</dbReference>
<evidence type="ECO:0000256" key="2">
    <source>
        <dbReference type="ARBA" id="ARBA00009077"/>
    </source>
</evidence>
<dbReference type="Gene3D" id="3.90.1150.10">
    <property type="entry name" value="Aspartate Aminotransferase, domain 1"/>
    <property type="match status" value="1"/>
</dbReference>
<dbReference type="SUPFAM" id="SSF53383">
    <property type="entry name" value="PLP-dependent transferases"/>
    <property type="match status" value="1"/>
</dbReference>
<keyword evidence="5" id="KW-0808">Transferase</keyword>
<evidence type="ECO:0000256" key="3">
    <source>
        <dbReference type="ARBA" id="ARBA00022898"/>
    </source>
</evidence>
<sequence>MVATGRPPAEPGAGVVIPPTFTSTYVVGTDLRYARAGNPTWTAFEDVLGALEGGEALLYSSGMAAASAALTLVPHGATIVAPAGAYNGVDTVLREGETAGRWLVRWVDVSDADAVAAAIPGAALVWLESPTNPLLQVADLAAAAEVAQRECAVVVVDNTFATPLLQRPLELGADIVLHSATKYLSGHSDVILGALVTRDARLHAALLSARTLGGAIPGPMEAWLATRGIRTLAVRFDRACSNAAILAARLGDLAGVSRVRYPGFGAMISIELAGDAESADAVCAAPSLISNSTSLGGVETQWERRRAIPNEPVTTPETLVRISVGIEDVEDIWTDIVTALAAAGS</sequence>
<gene>
    <name evidence="5" type="ORF">GCM10009810_24920</name>
</gene>
<proteinExistence type="inferred from homology"/>
<dbReference type="InterPro" id="IPR015422">
    <property type="entry name" value="PyrdxlP-dep_Trfase_small"/>
</dbReference>
<dbReference type="PROSITE" id="PS00868">
    <property type="entry name" value="CYS_MET_METAB_PP"/>
    <property type="match status" value="1"/>
</dbReference>
<evidence type="ECO:0000256" key="4">
    <source>
        <dbReference type="RuleBase" id="RU362118"/>
    </source>
</evidence>
<reference evidence="6" key="1">
    <citation type="journal article" date="2019" name="Int. J. Syst. Evol. Microbiol.">
        <title>The Global Catalogue of Microorganisms (GCM) 10K type strain sequencing project: providing services to taxonomists for standard genome sequencing and annotation.</title>
        <authorList>
            <consortium name="The Broad Institute Genomics Platform"/>
            <consortium name="The Broad Institute Genome Sequencing Center for Infectious Disease"/>
            <person name="Wu L."/>
            <person name="Ma J."/>
        </authorList>
    </citation>
    <scope>NUCLEOTIDE SEQUENCE [LARGE SCALE GENOMIC DNA]</scope>
    <source>
        <strain evidence="6">JCM 15591</strain>
    </source>
</reference>
<evidence type="ECO:0000256" key="1">
    <source>
        <dbReference type="ARBA" id="ARBA00001933"/>
    </source>
</evidence>
<comment type="cofactor">
    <cofactor evidence="1 4">
        <name>pyridoxal 5'-phosphate</name>
        <dbReference type="ChEBI" id="CHEBI:597326"/>
    </cofactor>
</comment>
<accession>A0ABP4X0Q0</accession>
<name>A0ABP4X0Q0_9MICO</name>
<comment type="caution">
    <text evidence="5">The sequence shown here is derived from an EMBL/GenBank/DDBJ whole genome shotgun (WGS) entry which is preliminary data.</text>
</comment>
<dbReference type="PIRSF" id="PIRSF001434">
    <property type="entry name" value="CGS"/>
    <property type="match status" value="1"/>
</dbReference>
<dbReference type="InterPro" id="IPR000277">
    <property type="entry name" value="Cys/Met-Metab_PyrdxlP-dep_enz"/>
</dbReference>
<comment type="similarity">
    <text evidence="2 4">Belongs to the trans-sulfuration enzymes family.</text>
</comment>
<dbReference type="InterPro" id="IPR015421">
    <property type="entry name" value="PyrdxlP-dep_Trfase_major"/>
</dbReference>
<protein>
    <submittedName>
        <fullName evidence="5">PLP-dependent transferase</fullName>
    </submittedName>
</protein>
<dbReference type="Pfam" id="PF01053">
    <property type="entry name" value="Cys_Met_Meta_PP"/>
    <property type="match status" value="1"/>
</dbReference>
<dbReference type="InterPro" id="IPR015424">
    <property type="entry name" value="PyrdxlP-dep_Trfase"/>
</dbReference>
<keyword evidence="3 4" id="KW-0663">Pyridoxal phosphate</keyword>
<dbReference type="InterPro" id="IPR054542">
    <property type="entry name" value="Cys_met_metab_PP"/>
</dbReference>
<keyword evidence="6" id="KW-1185">Reference proteome</keyword>
<organism evidence="5 6">
    <name type="scientific">Nostocoides vanveenii</name>
    <dbReference type="NCBI Taxonomy" id="330835"/>
    <lineage>
        <taxon>Bacteria</taxon>
        <taxon>Bacillati</taxon>
        <taxon>Actinomycetota</taxon>
        <taxon>Actinomycetes</taxon>
        <taxon>Micrococcales</taxon>
        <taxon>Intrasporangiaceae</taxon>
        <taxon>Nostocoides</taxon>
    </lineage>
</organism>
<dbReference type="EMBL" id="BAAAPN010000056">
    <property type="protein sequence ID" value="GAA1764977.1"/>
    <property type="molecule type" value="Genomic_DNA"/>
</dbReference>
<dbReference type="Gene3D" id="3.40.640.10">
    <property type="entry name" value="Type I PLP-dependent aspartate aminotransferase-like (Major domain)"/>
    <property type="match status" value="1"/>
</dbReference>
<evidence type="ECO:0000313" key="5">
    <source>
        <dbReference type="EMBL" id="GAA1764977.1"/>
    </source>
</evidence>
<dbReference type="PANTHER" id="PTHR11808:SF15">
    <property type="entry name" value="CYSTATHIONINE GAMMA-LYASE"/>
    <property type="match status" value="1"/>
</dbReference>
<evidence type="ECO:0000313" key="6">
    <source>
        <dbReference type="Proteomes" id="UP001501475"/>
    </source>
</evidence>